<dbReference type="AlphaFoldDB" id="A0A1I1GGS8"/>
<gene>
    <name evidence="2" type="ORF">SAMN05421747_104173</name>
</gene>
<reference evidence="2 3" key="1">
    <citation type="submission" date="2016-10" db="EMBL/GenBank/DDBJ databases">
        <authorList>
            <person name="de Groot N.N."/>
        </authorList>
    </citation>
    <scope>NUCLEOTIDE SEQUENCE [LARGE SCALE GENOMIC DNA]</scope>
    <source>
        <strain evidence="2 3">DSM 22900</strain>
    </source>
</reference>
<dbReference type="EMBL" id="FOLL01000004">
    <property type="protein sequence ID" value="SFC10452.1"/>
    <property type="molecule type" value="Genomic_DNA"/>
</dbReference>
<evidence type="ECO:0000313" key="2">
    <source>
        <dbReference type="EMBL" id="SFC10452.1"/>
    </source>
</evidence>
<name>A0A1I1GGS8_9SPHI</name>
<feature type="transmembrane region" description="Helical" evidence="1">
    <location>
        <begin position="116"/>
        <end position="135"/>
    </location>
</feature>
<keyword evidence="3" id="KW-1185">Reference proteome</keyword>
<dbReference type="Proteomes" id="UP000199577">
    <property type="component" value="Unassembled WGS sequence"/>
</dbReference>
<proteinExistence type="predicted"/>
<feature type="transmembrane region" description="Helical" evidence="1">
    <location>
        <begin position="7"/>
        <end position="26"/>
    </location>
</feature>
<evidence type="ECO:0000313" key="3">
    <source>
        <dbReference type="Proteomes" id="UP000199577"/>
    </source>
</evidence>
<feature type="transmembrane region" description="Helical" evidence="1">
    <location>
        <begin position="74"/>
        <end position="96"/>
    </location>
</feature>
<feature type="transmembrane region" description="Helical" evidence="1">
    <location>
        <begin position="38"/>
        <end position="62"/>
    </location>
</feature>
<sequence>MTIMARLLVFNIARFIVLLMLQVFLFKNIGYYNLATPFPYILFILLLPVGMSNFMLYCLAFVMGISVDAFYDTLGVNAAASAALAWARIAFIRITLQTDHYENYMTPLWGNVPFRWFFLYTVLLTLIHHSVLFMVEAFSFHQFHYTLIRILLSCIFTVVIIMLFSLLFYRRKQR</sequence>
<evidence type="ECO:0000256" key="1">
    <source>
        <dbReference type="SAM" id="Phobius"/>
    </source>
</evidence>
<keyword evidence="1" id="KW-0472">Membrane</keyword>
<accession>A0A1I1GGS8</accession>
<evidence type="ECO:0008006" key="4">
    <source>
        <dbReference type="Google" id="ProtNLM"/>
    </source>
</evidence>
<feature type="transmembrane region" description="Helical" evidence="1">
    <location>
        <begin position="147"/>
        <end position="169"/>
    </location>
</feature>
<keyword evidence="1" id="KW-0812">Transmembrane</keyword>
<organism evidence="2 3">
    <name type="scientific">Parapedobacter composti</name>
    <dbReference type="NCBI Taxonomy" id="623281"/>
    <lineage>
        <taxon>Bacteria</taxon>
        <taxon>Pseudomonadati</taxon>
        <taxon>Bacteroidota</taxon>
        <taxon>Sphingobacteriia</taxon>
        <taxon>Sphingobacteriales</taxon>
        <taxon>Sphingobacteriaceae</taxon>
        <taxon>Parapedobacter</taxon>
    </lineage>
</organism>
<dbReference type="STRING" id="623281.SAMN05421747_104173"/>
<protein>
    <recommendedName>
        <fullName evidence="4">Rod shape-determining protein MreD</fullName>
    </recommendedName>
</protein>
<keyword evidence="1" id="KW-1133">Transmembrane helix</keyword>